<dbReference type="PROSITE" id="PS50982">
    <property type="entry name" value="MBD"/>
    <property type="match status" value="2"/>
</dbReference>
<evidence type="ECO:0000313" key="3">
    <source>
        <dbReference type="Proteomes" id="UP001497623"/>
    </source>
</evidence>
<dbReference type="InterPro" id="IPR016177">
    <property type="entry name" value="DNA-bd_dom_sf"/>
</dbReference>
<gene>
    <name evidence="2" type="ORF">MNOR_LOCUS33704</name>
</gene>
<keyword evidence="3" id="KW-1185">Reference proteome</keyword>
<proteinExistence type="predicted"/>
<dbReference type="InterPro" id="IPR001739">
    <property type="entry name" value="Methyl_CpG_DNA-bd"/>
</dbReference>
<name>A0AAV2SAF1_MEGNR</name>
<evidence type="ECO:0000259" key="1">
    <source>
        <dbReference type="PROSITE" id="PS50982"/>
    </source>
</evidence>
<dbReference type="SUPFAM" id="SSF54171">
    <property type="entry name" value="DNA-binding domain"/>
    <property type="match status" value="2"/>
</dbReference>
<dbReference type="Gene3D" id="3.30.890.10">
    <property type="entry name" value="Methyl-cpg-binding Protein 2, Chain A"/>
    <property type="match status" value="2"/>
</dbReference>
<dbReference type="Pfam" id="PF01429">
    <property type="entry name" value="MBD"/>
    <property type="match status" value="2"/>
</dbReference>
<comment type="caution">
    <text evidence="2">The sequence shown here is derived from an EMBL/GenBank/DDBJ whole genome shotgun (WGS) entry which is preliminary data.</text>
</comment>
<sequence>MNEMGSGENFNDEFECSECDFKCKNEIDMLHSAIHQCSNNTIEDVLHFGTCSTFIEDDSKEDYSVVNLQTKFSSQKETVSCNRLTDTPEMNDIGAYDYRVKIGTNLCEGISKTEMHHESEIENKRIKLEDIDIKEEIFPNYDNHQIDEYVNIHQDQDSLESMPYKIRHSIHSAPNNVNISTEDANLSDKTIAENYGSSSCQSEPSHDLSLPIDSQGLTCYKRPNIHRSNTEVEIDNTGIYIPHGWNRKVYLRTTLCNGIVRPKYYCFYYTETGKKLHSMKGAYEYADKKYLPDVDIAKLNFSPKNNMKKVKKASEIEVKINNTGKYIPEGWQRKLYKFTNGVNEDWYVVRYVSPLGKSFCSKTQVLDYVEKFQLFESNGIMELINVNKMDFSSKITQRITTLEPELEKKNSFLGTFLNFLQNNAKVV</sequence>
<dbReference type="GO" id="GO:0003677">
    <property type="term" value="F:DNA binding"/>
    <property type="evidence" value="ECO:0007669"/>
    <property type="project" value="InterPro"/>
</dbReference>
<evidence type="ECO:0000313" key="2">
    <source>
        <dbReference type="EMBL" id="CAL4168475.1"/>
    </source>
</evidence>
<feature type="domain" description="MBD" evidence="1">
    <location>
        <begin position="231"/>
        <end position="306"/>
    </location>
</feature>
<dbReference type="EMBL" id="CAXKWB010049373">
    <property type="protein sequence ID" value="CAL4168475.1"/>
    <property type="molecule type" value="Genomic_DNA"/>
</dbReference>
<reference evidence="2 3" key="1">
    <citation type="submission" date="2024-05" db="EMBL/GenBank/DDBJ databases">
        <authorList>
            <person name="Wallberg A."/>
        </authorList>
    </citation>
    <scope>NUCLEOTIDE SEQUENCE [LARGE SCALE GENOMIC DNA]</scope>
</reference>
<feature type="domain" description="MBD" evidence="1">
    <location>
        <begin position="317"/>
        <end position="396"/>
    </location>
</feature>
<protein>
    <recommendedName>
        <fullName evidence="1">MBD domain-containing protein</fullName>
    </recommendedName>
</protein>
<accession>A0AAV2SAF1</accession>
<dbReference type="Proteomes" id="UP001497623">
    <property type="component" value="Unassembled WGS sequence"/>
</dbReference>
<dbReference type="AlphaFoldDB" id="A0AAV2SAF1"/>
<organism evidence="2 3">
    <name type="scientific">Meganyctiphanes norvegica</name>
    <name type="common">Northern krill</name>
    <name type="synonym">Thysanopoda norvegica</name>
    <dbReference type="NCBI Taxonomy" id="48144"/>
    <lineage>
        <taxon>Eukaryota</taxon>
        <taxon>Metazoa</taxon>
        <taxon>Ecdysozoa</taxon>
        <taxon>Arthropoda</taxon>
        <taxon>Crustacea</taxon>
        <taxon>Multicrustacea</taxon>
        <taxon>Malacostraca</taxon>
        <taxon>Eumalacostraca</taxon>
        <taxon>Eucarida</taxon>
        <taxon>Euphausiacea</taxon>
        <taxon>Euphausiidae</taxon>
        <taxon>Meganyctiphanes</taxon>
    </lineage>
</organism>